<keyword evidence="8" id="KW-1185">Reference proteome</keyword>
<feature type="domain" description="CggR N-terminal DNA binding" evidence="6">
    <location>
        <begin position="18"/>
        <end position="88"/>
    </location>
</feature>
<protein>
    <submittedName>
        <fullName evidence="7">Sugar-binding transcriptional regulator</fullName>
    </submittedName>
</protein>
<evidence type="ECO:0000313" key="7">
    <source>
        <dbReference type="EMBL" id="MBZ5753060.1"/>
    </source>
</evidence>
<dbReference type="Pfam" id="PF21715">
    <property type="entry name" value="CggR_N"/>
    <property type="match status" value="1"/>
</dbReference>
<keyword evidence="2" id="KW-0805">Transcription regulation</keyword>
<dbReference type="Proteomes" id="UP001165287">
    <property type="component" value="Unassembled WGS sequence"/>
</dbReference>
<evidence type="ECO:0000256" key="2">
    <source>
        <dbReference type="ARBA" id="ARBA00023015"/>
    </source>
</evidence>
<dbReference type="InterPro" id="IPR037171">
    <property type="entry name" value="NagB/RpiA_transferase-like"/>
</dbReference>
<gene>
    <name evidence="7" type="ORF">K9V48_23210</name>
</gene>
<feature type="domain" description="Sugar-binding" evidence="5">
    <location>
        <begin position="91"/>
        <end position="337"/>
    </location>
</feature>
<sequence length="339" mass="37584">MNSLVEVQKKLLPDLLQVMQKRYQILQYIRLMQPIGRRSLATSLGLSERILRSEVKFLKDQNLIEIHSSGMNLTKDGSSLLKILEEMMKDVLGLTLLENKLMERFNLTKVIVVSGDSDQSPWVKKEMGRACVTCIKERLNGKNIVAVTGGTTLAAVAEMMTPDSKNRDILFVPARGGLGETVENQANTICAKMAERASGNYRLLHVPDQLSKDAYQSIIAEPHIKELLEMMRSPSMVVHGIGDAKTMAERRRTSEQDFNKIEKGNAVGEAFGYYFDQEGKIIHKVQTVGIQIDDIAEMSNVMAVAGGASKAKAIKAYLKQSLDSVLITDEGAANELIRD</sequence>
<dbReference type="EMBL" id="JAIQUM010000082">
    <property type="protein sequence ID" value="MBZ5753060.1"/>
    <property type="molecule type" value="Genomic_DNA"/>
</dbReference>
<dbReference type="SUPFAM" id="SSF46785">
    <property type="entry name" value="Winged helix' DNA-binding domain"/>
    <property type="match status" value="1"/>
</dbReference>
<organism evidence="7 8">
    <name type="scientific">Metabacillus rhizolycopersici</name>
    <dbReference type="NCBI Taxonomy" id="2875709"/>
    <lineage>
        <taxon>Bacteria</taxon>
        <taxon>Bacillati</taxon>
        <taxon>Bacillota</taxon>
        <taxon>Bacilli</taxon>
        <taxon>Bacillales</taxon>
        <taxon>Bacillaceae</taxon>
        <taxon>Metabacillus</taxon>
    </lineage>
</organism>
<dbReference type="PANTHER" id="PTHR34294:SF5">
    <property type="entry name" value="CENTRAL GLYCOLYTIC GENES REGULATOR"/>
    <property type="match status" value="1"/>
</dbReference>
<dbReference type="Pfam" id="PF04198">
    <property type="entry name" value="Sugar-bind"/>
    <property type="match status" value="1"/>
</dbReference>
<keyword evidence="4" id="KW-0804">Transcription</keyword>
<dbReference type="InterPro" id="IPR036388">
    <property type="entry name" value="WH-like_DNA-bd_sf"/>
</dbReference>
<name>A0ABS7UXN0_9BACI</name>
<dbReference type="InterPro" id="IPR051054">
    <property type="entry name" value="SorC_transcr_regulators"/>
</dbReference>
<evidence type="ECO:0000313" key="8">
    <source>
        <dbReference type="Proteomes" id="UP001165287"/>
    </source>
</evidence>
<reference evidence="7" key="1">
    <citation type="submission" date="2024-05" db="EMBL/GenBank/DDBJ databases">
        <title>Metabacillus sp. nov., isolated from the rhizosphere soil of tomato plants.</title>
        <authorList>
            <person name="Ma R."/>
        </authorList>
    </citation>
    <scope>NUCLEOTIDE SEQUENCE</scope>
    <source>
        <strain evidence="7">DBTR6</strain>
    </source>
</reference>
<dbReference type="InterPro" id="IPR036390">
    <property type="entry name" value="WH_DNA-bd_sf"/>
</dbReference>
<proteinExistence type="inferred from homology"/>
<evidence type="ECO:0000256" key="4">
    <source>
        <dbReference type="ARBA" id="ARBA00023163"/>
    </source>
</evidence>
<dbReference type="SUPFAM" id="SSF100950">
    <property type="entry name" value="NagB/RpiA/CoA transferase-like"/>
    <property type="match status" value="1"/>
</dbReference>
<comment type="similarity">
    <text evidence="1">Belongs to the SorC transcriptional regulatory family.</text>
</comment>
<evidence type="ECO:0000259" key="6">
    <source>
        <dbReference type="Pfam" id="PF21715"/>
    </source>
</evidence>
<evidence type="ECO:0000256" key="3">
    <source>
        <dbReference type="ARBA" id="ARBA00023125"/>
    </source>
</evidence>
<dbReference type="Gene3D" id="3.40.50.1360">
    <property type="match status" value="1"/>
</dbReference>
<dbReference type="Gene3D" id="1.10.10.10">
    <property type="entry name" value="Winged helix-like DNA-binding domain superfamily/Winged helix DNA-binding domain"/>
    <property type="match status" value="1"/>
</dbReference>
<dbReference type="PANTHER" id="PTHR34294">
    <property type="entry name" value="TRANSCRIPTIONAL REGULATOR-RELATED"/>
    <property type="match status" value="1"/>
</dbReference>
<dbReference type="RefSeq" id="WP_224141492.1">
    <property type="nucleotide sequence ID" value="NZ_JAIQUM010000082.1"/>
</dbReference>
<evidence type="ECO:0000259" key="5">
    <source>
        <dbReference type="Pfam" id="PF04198"/>
    </source>
</evidence>
<dbReference type="InterPro" id="IPR048715">
    <property type="entry name" value="CggR_N"/>
</dbReference>
<accession>A0ABS7UXN0</accession>
<comment type="caution">
    <text evidence="7">The sequence shown here is derived from an EMBL/GenBank/DDBJ whole genome shotgun (WGS) entry which is preliminary data.</text>
</comment>
<evidence type="ECO:0000256" key="1">
    <source>
        <dbReference type="ARBA" id="ARBA00010466"/>
    </source>
</evidence>
<keyword evidence="3" id="KW-0238">DNA-binding</keyword>
<dbReference type="InterPro" id="IPR007324">
    <property type="entry name" value="Sugar-bd_dom_put"/>
</dbReference>